<evidence type="ECO:0000313" key="3">
    <source>
        <dbReference type="RefSeq" id="XP_035447366.2"/>
    </source>
</evidence>
<keyword evidence="1" id="KW-0732">Signal</keyword>
<organism evidence="2 3">
    <name type="scientific">Spodoptera frugiperda</name>
    <name type="common">Fall armyworm</name>
    <dbReference type="NCBI Taxonomy" id="7108"/>
    <lineage>
        <taxon>Eukaryota</taxon>
        <taxon>Metazoa</taxon>
        <taxon>Ecdysozoa</taxon>
        <taxon>Arthropoda</taxon>
        <taxon>Hexapoda</taxon>
        <taxon>Insecta</taxon>
        <taxon>Pterygota</taxon>
        <taxon>Neoptera</taxon>
        <taxon>Endopterygota</taxon>
        <taxon>Lepidoptera</taxon>
        <taxon>Glossata</taxon>
        <taxon>Ditrysia</taxon>
        <taxon>Noctuoidea</taxon>
        <taxon>Noctuidae</taxon>
        <taxon>Amphipyrinae</taxon>
        <taxon>Spodoptera</taxon>
    </lineage>
</organism>
<reference evidence="3" key="1">
    <citation type="submission" date="2025-08" db="UniProtKB">
        <authorList>
            <consortium name="RefSeq"/>
        </authorList>
    </citation>
    <scope>IDENTIFICATION</scope>
    <source>
        <tissue evidence="3">Whole larval tissue</tissue>
    </source>
</reference>
<dbReference type="RefSeq" id="XP_035447366.2">
    <property type="nucleotide sequence ID" value="XM_035591473.2"/>
</dbReference>
<feature type="chain" id="PRO_5040285597" evidence="1">
    <location>
        <begin position="19"/>
        <end position="185"/>
    </location>
</feature>
<protein>
    <submittedName>
        <fullName evidence="3">Uncharacterized protein LOC118274100</fullName>
    </submittedName>
</protein>
<evidence type="ECO:0000256" key="1">
    <source>
        <dbReference type="SAM" id="SignalP"/>
    </source>
</evidence>
<dbReference type="OrthoDB" id="7477027at2759"/>
<dbReference type="Proteomes" id="UP000829999">
    <property type="component" value="Chromosome 3"/>
</dbReference>
<gene>
    <name evidence="3" type="primary">LOC118274100</name>
</gene>
<accession>A0A9R0DBX9</accession>
<name>A0A9R0DBX9_SPOFR</name>
<proteinExistence type="predicted"/>
<feature type="signal peptide" evidence="1">
    <location>
        <begin position="1"/>
        <end position="18"/>
    </location>
</feature>
<keyword evidence="2" id="KW-1185">Reference proteome</keyword>
<dbReference type="AlphaFoldDB" id="A0A9R0DBX9"/>
<evidence type="ECO:0000313" key="2">
    <source>
        <dbReference type="Proteomes" id="UP000829999"/>
    </source>
</evidence>
<dbReference type="GeneID" id="118274100"/>
<sequence length="185" mass="20659">MALKIFILLSLLTAYVASDSCVTYDFEENFDNLFSTYGTCYTIQAPSWVIGEYSDLDIASPNERSTKFIKPSANDRANCVASFHLTMHFGGIYEFNFYLDLADDRDNIQIMSFSDEPDTFSAITGIFFVNSGTGWQTVRTTVNGPASYRGYIAIFSMASPNSTVLVDSFRYIPPGMDESLCQIYG</sequence>